<dbReference type="Gene3D" id="1.25.10.20">
    <property type="entry name" value="Vitellinogen, superhelical"/>
    <property type="match status" value="1"/>
</dbReference>
<reference evidence="11" key="1">
    <citation type="submission" date="2017-01" db="EMBL/GenBank/DDBJ databases">
        <title>Comparative genomics of anhydrobiosis in the tardigrade Hypsibius dujardini.</title>
        <authorList>
            <person name="Yoshida Y."/>
            <person name="Koutsovoulos G."/>
            <person name="Laetsch D."/>
            <person name="Stevens L."/>
            <person name="Kumar S."/>
            <person name="Horikawa D."/>
            <person name="Ishino K."/>
            <person name="Komine S."/>
            <person name="Tomita M."/>
            <person name="Blaxter M."/>
            <person name="Arakawa K."/>
        </authorList>
    </citation>
    <scope>NUCLEOTIDE SEQUENCE [LARGE SCALE GENOMIC DNA]</scope>
    <source>
        <strain evidence="11">Z151</strain>
    </source>
</reference>
<sequence>MKLTHFVLLISTATSVLGDQSVSCAQKTCVEGAFKYTPGKTYQYTYTTEIASTLLNQPEATTFSLHLTAEISVLAACSHRLSVKLHSVSEKNDTAFPADAVRQLRDSLQAHPVEFGFYNGKVGEVCSATSESAMSLNIKRGVLSAFQVSATTATGFTKGTFLEVDMAGECPAVYTLNNGENDQFHLTKTRLTSECSDRHPATGSLLHQSTLGSTVQALLESDPSCQHMIRDGVLRTASCVERHTIKPFRQQPSPLSVRVTQQLTFLSEISTVPQVRKNNDRQLTGSLQFVLAETPKNTDATLEESLEALCNVTKDDVRPETPALFAELVEGLQAETNCTAFDALFTQLVEGELCSALTSTQRYAIFHDTIPAVGTVCSVKLMSRLLVDGTVDFSEAELWFVSLAFIRDPTKEMIDALVPLLSKTELPRSGYLGISTVTRNYCAFSGAACEIAAVETAILQKLNPSCDSNEVVNTTLEETVTYIKAIGNLGTSPFAAGVLQLIVQCRQKPVAVRVAAVEAFRRRNCGKSAETTVLSTIFADSTEDVELRVAAYRTLLTCPSDSDSVLTKSVQLVAAADENAQLRQYLASHLRNLNATTGTSFAEIRETLSDFALPTDMDTTGPLTSRNTLYESGEASRLSYVEGNVLFTDSYLPRSADLGFGVELFGRRLDLLKFGARAEGFEETVERMVGPSGHFSRRSLKDSIMSLLFGSDPKTVNPNLLTGRINRQRQQFNYKEKDADFLAYFRMFDNDLAFFTYDDVKTAADLFVQRYTSAMDFFFGRTEMTPFEFSRNVILHDGDYVIKTSSGLPLKLELGATASGKLSGQTRLNIGGFLSSTSGLSLDGQISPSLAVQVTATFKLDLHGVSTGFTTVSTLHSSTDLSGSVHYQDGKFLKAAWNLPKEKVEFVSFSSKSYGIRGDEVRLIESDPSVSEHVALSECTAPLTSRLFGVEFCAELDSEDPLAENGKRDGLLPANFRLFLRKTDPGMTGYKFDLEYPTRDSFRVLFDTPGSRISRHLELSYLINRQNGSLTGTFTTPWKQYDLDFAFTALLNFHLQILEDKSRPYRLTVATPDSRNVDGAVILEPKLTLTTPYTDPIEVSGIISAKPEDVRADFNIRSRILTSRVLATHKRDGPATVTQATVQYRTPRTSRSQEVLINWKCRNFPTTSHLKKQSITASVEFTEFADLNTLVQTDVLYAPADLWSHIDVTWNVYRKNFQDESKKIVVRSLLTSKQTAGRWNVTTGISLQGTPVDFAINHSQEWDSDMQFFDGRLTAGDQSLRLAWNNKWQTDRRISAEAGITAGDKFLTVTAVARDESALLSRSYPFEVTVSTSAEARPTRLIGELSGTRSDVSLNVDIHRGEEKYMTSSHTASWNPMAFTSQYQVYPTQQAGTLHATVITPTDWVVRTQWDQGGAHWTAVLGVMPHKEHAGYGLLALLTKGTMRGRPLYGGLYQELKYGVDFEYFRNPEVKPVDTRASVTVYTGLKSHEARSILQFELSPLRNRLLSLVDITIAHDPLPLMFVSNIEAVISDGFNGTVSILQNFTTAAPSYVRVESSHAIADTGEGIVLFRLTNSPTGQPLIALDTRFQSTHFYGNVQFALESVLNGTLIRYKDKLDQLALTAGLKADFHSGSYSKFFTVNWNSMDPDNSAISYSITGNSSVVGFSEKTSITTPWAALKVVEVLLTTEVHPEADEVYLTVQRNGDVVFNVTGFIKGLNTPNWRSGWITRFPTIQDDWTIIQLSKKATGHYDFELASSTAPKEPLFRASLELVPGLKRVEVFTSRRTYQLKHTSNDTQKDLEFNWNTPPSTEKLTARITRTIHPTSNGHKESWTVAHPSLDAPTTLNLQYAPTPKHIVMVGLNNGPTIRAVPVVTKNAAKVNFLYESIAPTQDISNLTEFTPNHEIGGGFTDDNTLVMKASARDTLLLGYNAALKDGDKFHQKTYWNTDSASQMDIVLMRNGHAILEKIGDLVQQSAAQWAKVHATVSSHLQQIRSTSTQTNSAPVISRQRRNAFAFAGSSGGCSSGSFAVAGAYGGTQCVQSSGGSGDFAAVASSVHSQISSMMQDMVARFQSRPQQQQSSSGYSSGVINVQVGAASSPCGQSQQRTSYGGCAPAPAPPAPQTHRIEITVGGGGRGGQQQQQQAYQQDAPPSYQQPSYRQAQPSSSYAASYSTNVEAQPSYGPVDAYAQPYAPQPGAQMHAQQKSSQSGQSYQVPVGNTRLTIHVHHQEEPQPAPAPSPCGAPPSYGGAPSPCSQPAPSPQGYAQYVASGSQQSQYAVAGQIPIGGGAEPRLQYCQPGSTEKGVCLNEGEASLEPTRSKRDVEVGDETIGALPNQPYLHVVKRTAYGAWNTFVAQPEVQYILDLTQRISEYVSYKTRATSVKSLVPSAGSVTDLLRNFAPTVTRFVTGSFNGITVEQPLPFRLQSLRQPIPKFTAPAAAAASVLMGPNHPAFHGKAILSNSNSIVTFNGLSYTLNPVPCRYVFAHDFDDGNFTLVLTYGTGAANLHSPVHLIEVEVMGRLSAFKFNTSNIPQAFEQFPDFTVITSRDPDSVLVASTDGWSVLYKSQERELSLTVSQLYSNKIAGLGGSFDMVPHNDFLTPTRAVLKRHELSAFLDAWQVDDSCRAN</sequence>
<dbReference type="SMART" id="SM00216">
    <property type="entry name" value="VWD"/>
    <property type="match status" value="1"/>
</dbReference>
<feature type="region of interest" description="Disordered" evidence="6">
    <location>
        <begin position="2228"/>
        <end position="2260"/>
    </location>
</feature>
<dbReference type="PANTHER" id="PTHR23345:SF15">
    <property type="entry name" value="VITELLOGENIN 1-RELATED"/>
    <property type="match status" value="1"/>
</dbReference>
<dbReference type="InterPro" id="IPR050733">
    <property type="entry name" value="Vitellogenin/Apolipophorin"/>
</dbReference>
<dbReference type="PANTHER" id="PTHR23345">
    <property type="entry name" value="VITELLOGENIN-RELATED"/>
    <property type="match status" value="1"/>
</dbReference>
<dbReference type="InterPro" id="IPR001747">
    <property type="entry name" value="Vitellogenin_N"/>
</dbReference>
<dbReference type="EMBL" id="MTYJ01000098">
    <property type="protein sequence ID" value="OQV14814.1"/>
    <property type="molecule type" value="Genomic_DNA"/>
</dbReference>
<dbReference type="SMART" id="SM01169">
    <property type="entry name" value="DUF1943"/>
    <property type="match status" value="1"/>
</dbReference>
<evidence type="ECO:0000313" key="11">
    <source>
        <dbReference type="Proteomes" id="UP000192578"/>
    </source>
</evidence>
<feature type="chain" id="PRO_5012506496" evidence="7">
    <location>
        <begin position="19"/>
        <end position="2626"/>
    </location>
</feature>
<feature type="compositionally biased region" description="Low complexity" evidence="6">
    <location>
        <begin position="2186"/>
        <end position="2213"/>
    </location>
</feature>
<evidence type="ECO:0000259" key="8">
    <source>
        <dbReference type="PROSITE" id="PS51211"/>
    </source>
</evidence>
<dbReference type="PROSITE" id="PS51211">
    <property type="entry name" value="VITELLOGENIN"/>
    <property type="match status" value="1"/>
</dbReference>
<dbReference type="InterPro" id="IPR001846">
    <property type="entry name" value="VWF_type-D"/>
</dbReference>
<dbReference type="GO" id="GO:0045735">
    <property type="term" value="F:nutrient reservoir activity"/>
    <property type="evidence" value="ECO:0007669"/>
    <property type="project" value="UniProtKB-KW"/>
</dbReference>
<feature type="domain" description="VWFD" evidence="9">
    <location>
        <begin position="2454"/>
        <end position="2624"/>
    </location>
</feature>
<evidence type="ECO:0000256" key="5">
    <source>
        <dbReference type="PROSITE-ProRule" id="PRU00557"/>
    </source>
</evidence>
<dbReference type="SUPFAM" id="SSF48431">
    <property type="entry name" value="Lipovitellin-phosvitin complex, superhelical domain"/>
    <property type="match status" value="1"/>
</dbReference>
<evidence type="ECO:0000313" key="10">
    <source>
        <dbReference type="EMBL" id="OQV14814.1"/>
    </source>
</evidence>
<feature type="signal peptide" evidence="7">
    <location>
        <begin position="1"/>
        <end position="18"/>
    </location>
</feature>
<accession>A0A1W0WHY3</accession>
<proteinExistence type="predicted"/>
<name>A0A1W0WHY3_HYPEX</name>
<feature type="compositionally biased region" description="Pro residues" evidence="6">
    <location>
        <begin position="2232"/>
        <end position="2242"/>
    </location>
</feature>
<dbReference type="InterPro" id="IPR015819">
    <property type="entry name" value="Lipid_transp_b-sht_shell"/>
</dbReference>
<evidence type="ECO:0000259" key="9">
    <source>
        <dbReference type="PROSITE" id="PS51233"/>
    </source>
</evidence>
<feature type="domain" description="Vitellogenin" evidence="8">
    <location>
        <begin position="36"/>
        <end position="656"/>
    </location>
</feature>
<keyword evidence="1 7" id="KW-0732">Signal</keyword>
<evidence type="ECO:0000256" key="3">
    <source>
        <dbReference type="ARBA" id="ARBA00023157"/>
    </source>
</evidence>
<evidence type="ECO:0000256" key="4">
    <source>
        <dbReference type="ARBA" id="ARBA00023180"/>
    </source>
</evidence>
<keyword evidence="3" id="KW-1015">Disulfide bond</keyword>
<dbReference type="InterPro" id="IPR015255">
    <property type="entry name" value="Vitellinogen_open_b-sht"/>
</dbReference>
<dbReference type="GO" id="GO:0005319">
    <property type="term" value="F:lipid transporter activity"/>
    <property type="evidence" value="ECO:0007669"/>
    <property type="project" value="InterPro"/>
</dbReference>
<dbReference type="SMART" id="SM00638">
    <property type="entry name" value="LPD_N"/>
    <property type="match status" value="1"/>
</dbReference>
<keyword evidence="11" id="KW-1185">Reference proteome</keyword>
<dbReference type="InterPro" id="IPR015816">
    <property type="entry name" value="Vitellinogen_b-sht_N"/>
</dbReference>
<dbReference type="OrthoDB" id="6484170at2759"/>
<dbReference type="InterPro" id="IPR011030">
    <property type="entry name" value="Lipovitellin_superhlx_dom"/>
</dbReference>
<dbReference type="SUPFAM" id="SSF56968">
    <property type="entry name" value="Lipovitellin-phosvitin complex, beta-sheet shell regions"/>
    <property type="match status" value="2"/>
</dbReference>
<feature type="compositionally biased region" description="Low complexity" evidence="6">
    <location>
        <begin position="2243"/>
        <end position="2252"/>
    </location>
</feature>
<evidence type="ECO:0000256" key="1">
    <source>
        <dbReference type="ARBA" id="ARBA00022729"/>
    </source>
</evidence>
<feature type="compositionally biased region" description="Low complexity" evidence="6">
    <location>
        <begin position="2138"/>
        <end position="2172"/>
    </location>
</feature>
<evidence type="ECO:0000256" key="6">
    <source>
        <dbReference type="SAM" id="MobiDB-lite"/>
    </source>
</evidence>
<dbReference type="Gene3D" id="2.30.230.10">
    <property type="entry name" value="Lipovitellin, beta-sheet shell regions, chain A"/>
    <property type="match status" value="1"/>
</dbReference>
<dbReference type="Pfam" id="PF00094">
    <property type="entry name" value="VWD"/>
    <property type="match status" value="1"/>
</dbReference>
<feature type="region of interest" description="Disordered" evidence="6">
    <location>
        <begin position="2099"/>
        <end position="2213"/>
    </location>
</feature>
<organism evidence="10 11">
    <name type="scientific">Hypsibius exemplaris</name>
    <name type="common">Freshwater tardigrade</name>
    <dbReference type="NCBI Taxonomy" id="2072580"/>
    <lineage>
        <taxon>Eukaryota</taxon>
        <taxon>Metazoa</taxon>
        <taxon>Ecdysozoa</taxon>
        <taxon>Tardigrada</taxon>
        <taxon>Eutardigrada</taxon>
        <taxon>Parachela</taxon>
        <taxon>Hypsibioidea</taxon>
        <taxon>Hypsibiidae</taxon>
        <taxon>Hypsibius</taxon>
    </lineage>
</organism>
<keyword evidence="2" id="KW-0758">Storage protein</keyword>
<dbReference type="Pfam" id="PF01347">
    <property type="entry name" value="Vitellogenin_N"/>
    <property type="match status" value="1"/>
</dbReference>
<gene>
    <name evidence="10" type="ORF">BV898_10966</name>
</gene>
<protein>
    <submittedName>
        <fullName evidence="10">Apolipophorins</fullName>
    </submittedName>
</protein>
<dbReference type="PROSITE" id="PS51233">
    <property type="entry name" value="VWFD"/>
    <property type="match status" value="1"/>
</dbReference>
<dbReference type="Gene3D" id="2.20.80.10">
    <property type="entry name" value="Lipovitellin-phosvitin complex, chain A, domain 4"/>
    <property type="match status" value="1"/>
</dbReference>
<feature type="compositionally biased region" description="Polar residues" evidence="6">
    <location>
        <begin position="2099"/>
        <end position="2108"/>
    </location>
</feature>
<dbReference type="Proteomes" id="UP000192578">
    <property type="component" value="Unassembled WGS sequence"/>
</dbReference>
<evidence type="ECO:0000256" key="7">
    <source>
        <dbReference type="SAM" id="SignalP"/>
    </source>
</evidence>
<comment type="caution">
    <text evidence="5">Lacks conserved residue(s) required for the propagation of feature annotation.</text>
</comment>
<comment type="caution">
    <text evidence="10">The sequence shown here is derived from an EMBL/GenBank/DDBJ whole genome shotgun (WGS) entry which is preliminary data.</text>
</comment>
<keyword evidence="4" id="KW-0325">Glycoprotein</keyword>
<evidence type="ECO:0000256" key="2">
    <source>
        <dbReference type="ARBA" id="ARBA00022761"/>
    </source>
</evidence>
<dbReference type="Pfam" id="PF09172">
    <property type="entry name" value="Vit_open_b-sht"/>
    <property type="match status" value="1"/>
</dbReference>